<feature type="transmembrane region" description="Helical" evidence="1">
    <location>
        <begin position="22"/>
        <end position="40"/>
    </location>
</feature>
<name>A0A087UQ32_STEMI</name>
<sequence length="114" mass="13255">MPSSYLSNNLFFFHLHGDFSHGFHYLPCLILLINFLKTLCRQIYKIITRKNTKSLENVVIARTIYSTGIITHLTFRIYGVRIPNWTYFKADVYCGTTVLYTSLNIKILQDSVPS</sequence>
<keyword evidence="1" id="KW-0472">Membrane</keyword>
<organism evidence="2 3">
    <name type="scientific">Stegodyphus mimosarum</name>
    <name type="common">African social velvet spider</name>
    <dbReference type="NCBI Taxonomy" id="407821"/>
    <lineage>
        <taxon>Eukaryota</taxon>
        <taxon>Metazoa</taxon>
        <taxon>Ecdysozoa</taxon>
        <taxon>Arthropoda</taxon>
        <taxon>Chelicerata</taxon>
        <taxon>Arachnida</taxon>
        <taxon>Araneae</taxon>
        <taxon>Araneomorphae</taxon>
        <taxon>Entelegynae</taxon>
        <taxon>Eresoidea</taxon>
        <taxon>Eresidae</taxon>
        <taxon>Stegodyphus</taxon>
    </lineage>
</organism>
<proteinExistence type="predicted"/>
<evidence type="ECO:0000256" key="1">
    <source>
        <dbReference type="SAM" id="Phobius"/>
    </source>
</evidence>
<reference evidence="2 3" key="1">
    <citation type="submission" date="2013-11" db="EMBL/GenBank/DDBJ databases">
        <title>Genome sequencing of Stegodyphus mimosarum.</title>
        <authorList>
            <person name="Bechsgaard J."/>
        </authorList>
    </citation>
    <scope>NUCLEOTIDE SEQUENCE [LARGE SCALE GENOMIC DNA]</scope>
</reference>
<keyword evidence="1" id="KW-0812">Transmembrane</keyword>
<dbReference type="AlphaFoldDB" id="A0A087UQ32"/>
<protein>
    <submittedName>
        <fullName evidence="2">Uncharacterized protein</fullName>
    </submittedName>
</protein>
<dbReference type="EMBL" id="KK120976">
    <property type="protein sequence ID" value="KFM79471.1"/>
    <property type="molecule type" value="Genomic_DNA"/>
</dbReference>
<gene>
    <name evidence="2" type="ORF">X975_16662</name>
</gene>
<accession>A0A087UQ32</accession>
<keyword evidence="3" id="KW-1185">Reference proteome</keyword>
<evidence type="ECO:0000313" key="2">
    <source>
        <dbReference type="EMBL" id="KFM79471.1"/>
    </source>
</evidence>
<keyword evidence="1" id="KW-1133">Transmembrane helix</keyword>
<evidence type="ECO:0000313" key="3">
    <source>
        <dbReference type="Proteomes" id="UP000054359"/>
    </source>
</evidence>
<feature type="non-terminal residue" evidence="2">
    <location>
        <position position="114"/>
    </location>
</feature>
<dbReference type="Proteomes" id="UP000054359">
    <property type="component" value="Unassembled WGS sequence"/>
</dbReference>